<dbReference type="EMBL" id="BMZB01000001">
    <property type="protein sequence ID" value="GGZ21737.1"/>
    <property type="molecule type" value="Genomic_DNA"/>
</dbReference>
<gene>
    <name evidence="1" type="ORF">GCM10011273_03150</name>
</gene>
<evidence type="ECO:0000313" key="2">
    <source>
        <dbReference type="Proteomes" id="UP000662572"/>
    </source>
</evidence>
<dbReference type="RefSeq" id="WP_229807515.1">
    <property type="nucleotide sequence ID" value="NZ_BMZB01000001.1"/>
</dbReference>
<comment type="caution">
    <text evidence="1">The sequence shown here is derived from an EMBL/GenBank/DDBJ whole genome shotgun (WGS) entry which is preliminary data.</text>
</comment>
<dbReference type="Proteomes" id="UP000662572">
    <property type="component" value="Unassembled WGS sequence"/>
</dbReference>
<keyword evidence="2" id="KW-1185">Reference proteome</keyword>
<sequence length="152" mass="16745">MTEQRIEAVFHVSVQMLEQEMKKPTAQGGNMPVVSGNLYRSLLASRDVMPSIKSDGVFTEPNNTLTISGAELGQTIYLGFQAIYARRVNYGFTGTDSLGRTYNQTGRNFVGLAAQRWQQIVAEANFQVQKTVQSRQAGGVRGTVARQGRNAR</sequence>
<organism evidence="1 2">
    <name type="scientific">Asticcacaulis endophyticus</name>
    <dbReference type="NCBI Taxonomy" id="1395890"/>
    <lineage>
        <taxon>Bacteria</taxon>
        <taxon>Pseudomonadati</taxon>
        <taxon>Pseudomonadota</taxon>
        <taxon>Alphaproteobacteria</taxon>
        <taxon>Caulobacterales</taxon>
        <taxon>Caulobacteraceae</taxon>
        <taxon>Asticcacaulis</taxon>
    </lineage>
</organism>
<proteinExistence type="predicted"/>
<dbReference type="AlphaFoldDB" id="A0A918PT10"/>
<name>A0A918PT10_9CAUL</name>
<protein>
    <submittedName>
        <fullName evidence="1">Uncharacterized protein</fullName>
    </submittedName>
</protein>
<evidence type="ECO:0000313" key="1">
    <source>
        <dbReference type="EMBL" id="GGZ21737.1"/>
    </source>
</evidence>
<accession>A0A918PT10</accession>
<reference evidence="1" key="1">
    <citation type="journal article" date="2014" name="Int. J. Syst. Evol. Microbiol.">
        <title>Complete genome sequence of Corynebacterium casei LMG S-19264T (=DSM 44701T), isolated from a smear-ripened cheese.</title>
        <authorList>
            <consortium name="US DOE Joint Genome Institute (JGI-PGF)"/>
            <person name="Walter F."/>
            <person name="Albersmeier A."/>
            <person name="Kalinowski J."/>
            <person name="Ruckert C."/>
        </authorList>
    </citation>
    <scope>NUCLEOTIDE SEQUENCE</scope>
    <source>
        <strain evidence="1">KCTC 32296</strain>
    </source>
</reference>
<reference evidence="1" key="2">
    <citation type="submission" date="2020-09" db="EMBL/GenBank/DDBJ databases">
        <authorList>
            <person name="Sun Q."/>
            <person name="Kim S."/>
        </authorList>
    </citation>
    <scope>NUCLEOTIDE SEQUENCE</scope>
    <source>
        <strain evidence="1">KCTC 32296</strain>
    </source>
</reference>